<proteinExistence type="predicted"/>
<evidence type="ECO:0000313" key="1">
    <source>
        <dbReference type="EnsemblMetazoa" id="XP_022665602"/>
    </source>
</evidence>
<dbReference type="Proteomes" id="UP000594260">
    <property type="component" value="Unplaced"/>
</dbReference>
<sequence length="171" mass="19182">MMVLCFGNNLLCPRIESCFSMEAATASKMSSIQKKFLVRLARQEDKQALEELVGRTLHSPLNDTLIAMEFERGPILGALSYSKIYSTWEGRSIGLNSLQVKDEACRVPLLNELTKMSVSLGCSRIDCQTADDCLISTLTTQNVRDLTEEEKWHCWELDNLAKFVTTDAPAK</sequence>
<evidence type="ECO:0000313" key="2">
    <source>
        <dbReference type="Proteomes" id="UP000594260"/>
    </source>
</evidence>
<protein>
    <recommendedName>
        <fullName evidence="3">N-acetyltransferase domain-containing protein</fullName>
    </recommendedName>
</protein>
<reference evidence="1" key="1">
    <citation type="submission" date="2021-01" db="UniProtKB">
        <authorList>
            <consortium name="EnsemblMetazoa"/>
        </authorList>
    </citation>
    <scope>IDENTIFICATION</scope>
</reference>
<keyword evidence="2" id="KW-1185">Reference proteome</keyword>
<dbReference type="GeneID" id="111252283"/>
<dbReference type="EnsemblMetazoa" id="XM_022809867">
    <property type="protein sequence ID" value="XP_022665602"/>
    <property type="gene ID" value="LOC111252283"/>
</dbReference>
<dbReference type="Gene3D" id="3.40.630.30">
    <property type="match status" value="1"/>
</dbReference>
<evidence type="ECO:0008006" key="3">
    <source>
        <dbReference type="Google" id="ProtNLM"/>
    </source>
</evidence>
<dbReference type="KEGG" id="vde:111252283"/>
<dbReference type="RefSeq" id="XP_022665602.1">
    <property type="nucleotide sequence ID" value="XM_022809867.1"/>
</dbReference>
<dbReference type="OrthoDB" id="7305308at2759"/>
<name>A0A7M7KTG3_VARDE</name>
<accession>A0A7M7KTG3</accession>
<dbReference type="AlphaFoldDB" id="A0A7M7KTG3"/>
<organism evidence="1 2">
    <name type="scientific">Varroa destructor</name>
    <name type="common">Honeybee mite</name>
    <dbReference type="NCBI Taxonomy" id="109461"/>
    <lineage>
        <taxon>Eukaryota</taxon>
        <taxon>Metazoa</taxon>
        <taxon>Ecdysozoa</taxon>
        <taxon>Arthropoda</taxon>
        <taxon>Chelicerata</taxon>
        <taxon>Arachnida</taxon>
        <taxon>Acari</taxon>
        <taxon>Parasitiformes</taxon>
        <taxon>Mesostigmata</taxon>
        <taxon>Gamasina</taxon>
        <taxon>Dermanyssoidea</taxon>
        <taxon>Varroidae</taxon>
        <taxon>Varroa</taxon>
    </lineage>
</organism>
<dbReference type="InParanoid" id="A0A7M7KTG3"/>